<dbReference type="KEGG" id="atl:Athai_42180"/>
<dbReference type="EMBL" id="AP023355">
    <property type="protein sequence ID" value="BCJ36715.1"/>
    <property type="molecule type" value="Genomic_DNA"/>
</dbReference>
<dbReference type="AlphaFoldDB" id="A0A7R7DRU2"/>
<dbReference type="Proteomes" id="UP000611640">
    <property type="component" value="Chromosome"/>
</dbReference>
<organism evidence="1 2">
    <name type="scientific">Actinocatenispora thailandica</name>
    <dbReference type="NCBI Taxonomy" id="227318"/>
    <lineage>
        <taxon>Bacteria</taxon>
        <taxon>Bacillati</taxon>
        <taxon>Actinomycetota</taxon>
        <taxon>Actinomycetes</taxon>
        <taxon>Micromonosporales</taxon>
        <taxon>Micromonosporaceae</taxon>
        <taxon>Actinocatenispora</taxon>
    </lineage>
</organism>
<keyword evidence="2" id="KW-1185">Reference proteome</keyword>
<gene>
    <name evidence="1" type="ORF">Athai_42180</name>
</gene>
<evidence type="ECO:0000313" key="2">
    <source>
        <dbReference type="Proteomes" id="UP000611640"/>
    </source>
</evidence>
<name>A0A7R7DRU2_9ACTN</name>
<proteinExistence type="predicted"/>
<evidence type="ECO:0000313" key="1">
    <source>
        <dbReference type="EMBL" id="BCJ36715.1"/>
    </source>
</evidence>
<accession>A0A7R7DRU2</accession>
<sequence>MVGLVDEYRYCSTCDAERPFERPECLDGHGADCPERCCVHCGEAILVDPPLAPARSTPRRVLAA</sequence>
<protein>
    <submittedName>
        <fullName evidence="1">Uncharacterized protein</fullName>
    </submittedName>
</protein>
<reference evidence="1 2" key="1">
    <citation type="submission" date="2020-08" db="EMBL/GenBank/DDBJ databases">
        <title>Whole genome shotgun sequence of Actinocatenispora thailandica NBRC 105041.</title>
        <authorList>
            <person name="Komaki H."/>
            <person name="Tamura T."/>
        </authorList>
    </citation>
    <scope>NUCLEOTIDE SEQUENCE [LARGE SCALE GENOMIC DNA]</scope>
    <source>
        <strain evidence="1 2">NBRC 105041</strain>
    </source>
</reference>